<dbReference type="PROSITE" id="PS51202">
    <property type="entry name" value="RCK_C"/>
    <property type="match status" value="1"/>
</dbReference>
<dbReference type="InterPro" id="IPR038770">
    <property type="entry name" value="Na+/solute_symporter_sf"/>
</dbReference>
<feature type="transmembrane region" description="Helical" evidence="9">
    <location>
        <begin position="363"/>
        <end position="380"/>
    </location>
</feature>
<dbReference type="InterPro" id="IPR006153">
    <property type="entry name" value="Cation/H_exchanger_TM"/>
</dbReference>
<dbReference type="InterPro" id="IPR006037">
    <property type="entry name" value="RCK_C"/>
</dbReference>
<feature type="transmembrane region" description="Helical" evidence="9">
    <location>
        <begin position="225"/>
        <end position="251"/>
    </location>
</feature>
<feature type="transmembrane region" description="Helical" evidence="9">
    <location>
        <begin position="158"/>
        <end position="180"/>
    </location>
</feature>
<keyword evidence="4" id="KW-0050">Antiport</keyword>
<dbReference type="PANTHER" id="PTHR43562:SF1">
    <property type="entry name" value="NA(+)_H(+) ANTIPORTER YJBQ-RELATED"/>
    <property type="match status" value="1"/>
</dbReference>
<evidence type="ECO:0000256" key="3">
    <source>
        <dbReference type="ARBA" id="ARBA00022448"/>
    </source>
</evidence>
<dbReference type="Gene3D" id="3.40.50.720">
    <property type="entry name" value="NAD(P)-binding Rossmann-like Domain"/>
    <property type="match status" value="1"/>
</dbReference>
<protein>
    <submittedName>
        <fullName evidence="11">Cation:proton antiporter</fullName>
    </submittedName>
</protein>
<dbReference type="InterPro" id="IPR036721">
    <property type="entry name" value="RCK_C_sf"/>
</dbReference>
<evidence type="ECO:0000256" key="1">
    <source>
        <dbReference type="ARBA" id="ARBA00004141"/>
    </source>
</evidence>
<keyword evidence="6 9" id="KW-1133">Transmembrane helix</keyword>
<feature type="transmembrane region" description="Helical" evidence="9">
    <location>
        <begin position="126"/>
        <end position="146"/>
    </location>
</feature>
<proteinExistence type="inferred from homology"/>
<dbReference type="GO" id="GO:0015297">
    <property type="term" value="F:antiporter activity"/>
    <property type="evidence" value="ECO:0007669"/>
    <property type="project" value="UniProtKB-KW"/>
</dbReference>
<dbReference type="GO" id="GO:0016020">
    <property type="term" value="C:membrane"/>
    <property type="evidence" value="ECO:0007669"/>
    <property type="project" value="UniProtKB-SubCell"/>
</dbReference>
<dbReference type="EMBL" id="CP116507">
    <property type="protein sequence ID" value="WCG22167.1"/>
    <property type="molecule type" value="Genomic_DNA"/>
</dbReference>
<dbReference type="RefSeq" id="WP_272163131.1">
    <property type="nucleotide sequence ID" value="NZ_CP116507.1"/>
</dbReference>
<sequence>MEKLPLVIVLLAALLIPLMMGKFKINVFPSIVAEIIVGIILGKSVLNIIEIGDYLEIFSSFGVVFLVFLSGMEIDFSLFKKKEETSDDDTKAVNPLKIALTAYLTMLVLSFAVSYFFHFSGLFEDYWLLFIIFTSIALGIVIASLKERELLSQPFGQTILLIAVLGEITPLVLLTVYSSVFGSADSNLWMILLILGVAALLLRFKKVYTFFEEIDKVTTQLDIRLAFFIILTLVAVAEGTGAESVLGAFLAGIVMKLLKPRESTVEKLDSFGYGFFIPIYFIVTGVKLDLSSIFSDAKTLLLIPLFFISFFLTRILVIPILNRHFKRANAWSGTFLSATTLTLILPILEVAEQVGAVNDNEKGALILASVLTCVFFPLFYNKLYQKEPTENRPTRVSIIGTNSLTMAVANELLKKNYEVNLLTDDEQAYHTFNSEGRVQLVSSMVEHFPEHLTPTTTDVLIINYDDTDNESQMARLAKERGIERVIVHFETNNIVEDTYSELSDYGIEIFSTFDAQASLLRTMVETPSIMKIIDDTETGLYEATVKNSRYAGIPIKQLPFVDAMTISNIRRGNQLLTPHGNTIIELDDHLIFTGQKEEITGIKQQLERKN</sequence>
<feature type="transmembrane region" description="Helical" evidence="9">
    <location>
        <begin position="300"/>
        <end position="321"/>
    </location>
</feature>
<evidence type="ECO:0000313" key="11">
    <source>
        <dbReference type="EMBL" id="WCG22167.1"/>
    </source>
</evidence>
<evidence type="ECO:0000256" key="2">
    <source>
        <dbReference type="ARBA" id="ARBA00005551"/>
    </source>
</evidence>
<accession>A0AAE9XF64</accession>
<feature type="transmembrane region" description="Helical" evidence="9">
    <location>
        <begin position="100"/>
        <end position="120"/>
    </location>
</feature>
<dbReference type="GO" id="GO:1902600">
    <property type="term" value="P:proton transmembrane transport"/>
    <property type="evidence" value="ECO:0007669"/>
    <property type="project" value="InterPro"/>
</dbReference>
<feature type="transmembrane region" description="Helical" evidence="9">
    <location>
        <begin position="333"/>
        <end position="351"/>
    </location>
</feature>
<evidence type="ECO:0000256" key="6">
    <source>
        <dbReference type="ARBA" id="ARBA00022989"/>
    </source>
</evidence>
<evidence type="ECO:0000256" key="5">
    <source>
        <dbReference type="ARBA" id="ARBA00022692"/>
    </source>
</evidence>
<evidence type="ECO:0000313" key="12">
    <source>
        <dbReference type="Proteomes" id="UP001179600"/>
    </source>
</evidence>
<feature type="domain" description="RCK C-terminal" evidence="10">
    <location>
        <begin position="526"/>
        <end position="608"/>
    </location>
</feature>
<dbReference type="GO" id="GO:0008324">
    <property type="term" value="F:monoatomic cation transmembrane transporter activity"/>
    <property type="evidence" value="ECO:0007669"/>
    <property type="project" value="InterPro"/>
</dbReference>
<dbReference type="Gene3D" id="1.20.1530.20">
    <property type="match status" value="1"/>
</dbReference>
<keyword evidence="5 9" id="KW-0812">Transmembrane</keyword>
<keyword evidence="3" id="KW-0813">Transport</keyword>
<dbReference type="AlphaFoldDB" id="A0AAE9XF64"/>
<evidence type="ECO:0000256" key="9">
    <source>
        <dbReference type="SAM" id="Phobius"/>
    </source>
</evidence>
<dbReference type="SUPFAM" id="SSF116726">
    <property type="entry name" value="TrkA C-terminal domain-like"/>
    <property type="match status" value="1"/>
</dbReference>
<evidence type="ECO:0000259" key="10">
    <source>
        <dbReference type="PROSITE" id="PS51202"/>
    </source>
</evidence>
<reference evidence="11" key="1">
    <citation type="submission" date="2023-01" db="EMBL/GenBank/DDBJ databases">
        <title>Oxazolidinone resistance genes in florfenicol resistant enterococci from beef cattle and veal calves at slaughter.</title>
        <authorList>
            <person name="Biggel M."/>
        </authorList>
    </citation>
    <scope>NUCLEOTIDE SEQUENCE</scope>
    <source>
        <strain evidence="11">K204-1</strain>
    </source>
</reference>
<comment type="similarity">
    <text evidence="2">Belongs to the monovalent cation:proton antiporter 2 (CPA2) transporter (TC 2.A.37) family.</text>
</comment>
<name>A0AAE9XF64_9ENTE</name>
<feature type="transmembrane region" description="Helical" evidence="9">
    <location>
        <begin position="186"/>
        <end position="204"/>
    </location>
</feature>
<evidence type="ECO:0000256" key="7">
    <source>
        <dbReference type="ARBA" id="ARBA00023065"/>
    </source>
</evidence>
<dbReference type="Pfam" id="PF02080">
    <property type="entry name" value="TrkA_C"/>
    <property type="match status" value="1"/>
</dbReference>
<keyword evidence="7" id="KW-0406">Ion transport</keyword>
<dbReference type="Pfam" id="PF00999">
    <property type="entry name" value="Na_H_Exchanger"/>
    <property type="match status" value="1"/>
</dbReference>
<organism evidence="11 12">
    <name type="scientific">Vagococcus lutrae</name>
    <dbReference type="NCBI Taxonomy" id="81947"/>
    <lineage>
        <taxon>Bacteria</taxon>
        <taxon>Bacillati</taxon>
        <taxon>Bacillota</taxon>
        <taxon>Bacilli</taxon>
        <taxon>Lactobacillales</taxon>
        <taxon>Enterococcaceae</taxon>
        <taxon>Vagococcus</taxon>
    </lineage>
</organism>
<feature type="transmembrane region" description="Helical" evidence="9">
    <location>
        <begin position="57"/>
        <end position="79"/>
    </location>
</feature>
<gene>
    <name evidence="11" type="ORF">PML95_07125</name>
</gene>
<dbReference type="Gene3D" id="3.30.70.1450">
    <property type="entry name" value="Regulator of K+ conductance, C-terminal domain"/>
    <property type="match status" value="1"/>
</dbReference>
<dbReference type="GO" id="GO:0006813">
    <property type="term" value="P:potassium ion transport"/>
    <property type="evidence" value="ECO:0007669"/>
    <property type="project" value="InterPro"/>
</dbReference>
<keyword evidence="8 9" id="KW-0472">Membrane</keyword>
<dbReference type="PANTHER" id="PTHR43562">
    <property type="entry name" value="NAPA-TYPE SODIUM/HYDROGEN ANTIPORTER"/>
    <property type="match status" value="1"/>
</dbReference>
<comment type="subcellular location">
    <subcellularLocation>
        <location evidence="1">Membrane</location>
        <topology evidence="1">Multi-pass membrane protein</topology>
    </subcellularLocation>
</comment>
<evidence type="ECO:0000256" key="8">
    <source>
        <dbReference type="ARBA" id="ARBA00023136"/>
    </source>
</evidence>
<evidence type="ECO:0000256" key="4">
    <source>
        <dbReference type="ARBA" id="ARBA00022449"/>
    </source>
</evidence>
<dbReference type="Proteomes" id="UP001179600">
    <property type="component" value="Chromosome"/>
</dbReference>